<dbReference type="RefSeq" id="WP_025353779.1">
    <property type="nucleotide sequence ID" value="NZ_BAAABQ010000022.1"/>
</dbReference>
<evidence type="ECO:0000256" key="1">
    <source>
        <dbReference type="SAM" id="Phobius"/>
    </source>
</evidence>
<dbReference type="Proteomes" id="UP000517916">
    <property type="component" value="Unassembled WGS sequence"/>
</dbReference>
<dbReference type="EMBL" id="JACJID010000005">
    <property type="protein sequence ID" value="MBA8929125.1"/>
    <property type="molecule type" value="Genomic_DNA"/>
</dbReference>
<keyword evidence="1" id="KW-1133">Transmembrane helix</keyword>
<feature type="transmembrane region" description="Helical" evidence="1">
    <location>
        <begin position="80"/>
        <end position="102"/>
    </location>
</feature>
<proteinExistence type="predicted"/>
<keyword evidence="1" id="KW-0472">Membrane</keyword>
<gene>
    <name evidence="3" type="ORF">BC739_006343</name>
</gene>
<comment type="caution">
    <text evidence="3">The sequence shown here is derived from an EMBL/GenBank/DDBJ whole genome shotgun (WGS) entry which is preliminary data.</text>
</comment>
<sequence length="268" mass="29055">MASTLRSWLAPARVSDDLVTDPVQRRGYTLELLIVFSMTLGLSGLRSLLSLLNSLLQPKPLNQQSVALNVQQSTISLLDLLAQLASVLQLLAWGALGAYLLWRAGIGLAKIGLDRTRPGRDLLGGLGLAALIGIPGLAFYFLTRALGVNLTVVPSALGDTWWRVPVLVLSAFGNAWAEEVLVVGYLITRLRRFGWGENRSLLAAAVLRGSYHLYQGFGGFLGNIVMGLVFGRVWQRTNRLWALVLAHTLLDVVSFVGYALLRGVVPGL</sequence>
<feature type="transmembrane region" description="Helical" evidence="1">
    <location>
        <begin position="32"/>
        <end position="52"/>
    </location>
</feature>
<accession>A0ABR6BQD4</accession>
<keyword evidence="4" id="KW-1185">Reference proteome</keyword>
<protein>
    <recommendedName>
        <fullName evidence="2">CAAX prenyl protease 2/Lysostaphin resistance protein A-like domain-containing protein</fullName>
    </recommendedName>
</protein>
<feature type="transmembrane region" description="Helical" evidence="1">
    <location>
        <begin position="240"/>
        <end position="261"/>
    </location>
</feature>
<feature type="domain" description="CAAX prenyl protease 2/Lysostaphin resistance protein A-like" evidence="2">
    <location>
        <begin position="161"/>
        <end position="252"/>
    </location>
</feature>
<dbReference type="InterPro" id="IPR003675">
    <property type="entry name" value="Rce1/LyrA-like_dom"/>
</dbReference>
<dbReference type="Pfam" id="PF02517">
    <property type="entry name" value="Rce1-like"/>
    <property type="match status" value="1"/>
</dbReference>
<evidence type="ECO:0000259" key="2">
    <source>
        <dbReference type="Pfam" id="PF02517"/>
    </source>
</evidence>
<evidence type="ECO:0000313" key="3">
    <source>
        <dbReference type="EMBL" id="MBA8929125.1"/>
    </source>
</evidence>
<reference evidence="3 4" key="1">
    <citation type="submission" date="2020-08" db="EMBL/GenBank/DDBJ databases">
        <title>Genomic Encyclopedia of Archaeal and Bacterial Type Strains, Phase II (KMG-II): from individual species to whole genera.</title>
        <authorList>
            <person name="Goeker M."/>
        </authorList>
    </citation>
    <scope>NUCLEOTIDE SEQUENCE [LARGE SCALE GENOMIC DNA]</scope>
    <source>
        <strain evidence="3 4">DSM 43850</strain>
    </source>
</reference>
<keyword evidence="1" id="KW-0812">Transmembrane</keyword>
<feature type="transmembrane region" description="Helical" evidence="1">
    <location>
        <begin position="211"/>
        <end position="234"/>
    </location>
</feature>
<name>A0ABR6BQD4_9PSEU</name>
<feature type="transmembrane region" description="Helical" evidence="1">
    <location>
        <begin position="122"/>
        <end position="142"/>
    </location>
</feature>
<evidence type="ECO:0000313" key="4">
    <source>
        <dbReference type="Proteomes" id="UP000517916"/>
    </source>
</evidence>
<organism evidence="3 4">
    <name type="scientific">Kutzneria viridogrisea</name>
    <dbReference type="NCBI Taxonomy" id="47990"/>
    <lineage>
        <taxon>Bacteria</taxon>
        <taxon>Bacillati</taxon>
        <taxon>Actinomycetota</taxon>
        <taxon>Actinomycetes</taxon>
        <taxon>Pseudonocardiales</taxon>
        <taxon>Pseudonocardiaceae</taxon>
        <taxon>Kutzneria</taxon>
    </lineage>
</organism>